<accession>A0AAN8K859</accession>
<feature type="compositionally biased region" description="Basic residues" evidence="7">
    <location>
        <begin position="92"/>
        <end position="103"/>
    </location>
</feature>
<feature type="compositionally biased region" description="Basic and acidic residues" evidence="7">
    <location>
        <begin position="443"/>
        <end position="458"/>
    </location>
</feature>
<keyword evidence="2" id="KW-0479">Metal-binding</keyword>
<dbReference type="InterPro" id="IPR001965">
    <property type="entry name" value="Znf_PHD"/>
</dbReference>
<keyword evidence="5" id="KW-0539">Nucleus</keyword>
<dbReference type="PANTHER" id="PTHR46174:SF1">
    <property type="entry name" value="CXXC-TYPE ZINC FINGER PROTEIN 1"/>
    <property type="match status" value="1"/>
</dbReference>
<evidence type="ECO:0000256" key="7">
    <source>
        <dbReference type="SAM" id="MobiDB-lite"/>
    </source>
</evidence>
<feature type="domain" description="PHD-type" evidence="8">
    <location>
        <begin position="9"/>
        <end position="60"/>
    </location>
</feature>
<comment type="subcellular location">
    <subcellularLocation>
        <location evidence="1">Nucleus</location>
    </subcellularLocation>
</comment>
<dbReference type="GO" id="GO:0045893">
    <property type="term" value="P:positive regulation of DNA-templated transcription"/>
    <property type="evidence" value="ECO:0007669"/>
    <property type="project" value="TreeGrafter"/>
</dbReference>
<gene>
    <name evidence="9" type="ORF">SNE40_002631</name>
</gene>
<dbReference type="InterPro" id="IPR019787">
    <property type="entry name" value="Znf_PHD-finger"/>
</dbReference>
<feature type="region of interest" description="Disordered" evidence="7">
    <location>
        <begin position="70"/>
        <end position="106"/>
    </location>
</feature>
<feature type="compositionally biased region" description="Basic residues" evidence="7">
    <location>
        <begin position="214"/>
        <end position="226"/>
    </location>
</feature>
<dbReference type="SUPFAM" id="SSF57903">
    <property type="entry name" value="FYVE/PHD zinc finger"/>
    <property type="match status" value="1"/>
</dbReference>
<sequence length="517" mass="57926">MASDSLQEELYCSCRSPYDETRFMIECEVCKDWFHGSCVGIQEVQAPDIEIFHCPSCEKTHGPLVFRFKKSKKKKNQKAKDYTDENGDKKSSQKKTKKKRKRKVKEEQTKQMINLDILHQHTTDTLKQVVKGYDKSIYNFHEDEEPANAILKVRLPKAGAYVDSKDAELDPSQQMTEKITGVSKSKGAFSRFESKVTASDFEEANPVEDDVPPPKKRKKGVTKKTASKMNPSSTEKHGSLKLKLSYKPKTSQSLDTEVTLSESERSEELSQRLNIPTIRGGLNGSIADILEASGYGAETDVKIEPGSKGAAPPSMMRDAIQGMLSMSQESSGNLEIVTQNRRPQRSRENLGDSDEEEKLMADCYRDSEFVYPSLDVSDEEESYVYNAKKNKRDITWNPKARVNVTVANPIRPMRVGVKKEAIECSLAATAKKLAETTVPTPKEPFKSETIKSKERWSTESEPQALIISESGSAFRPGIRKVVSNEPGSPPKSKKPKKGTTTAKQRLGKILKIHKLVH</sequence>
<reference evidence="9 10" key="1">
    <citation type="submission" date="2024-01" db="EMBL/GenBank/DDBJ databases">
        <title>The genome of the rayed Mediterranean limpet Patella caerulea (Linnaeus, 1758).</title>
        <authorList>
            <person name="Anh-Thu Weber A."/>
            <person name="Halstead-Nussloch G."/>
        </authorList>
    </citation>
    <scope>NUCLEOTIDE SEQUENCE [LARGE SCALE GENOMIC DNA]</scope>
    <source>
        <strain evidence="9">AATW-2023a</strain>
        <tissue evidence="9">Whole specimen</tissue>
    </source>
</reference>
<dbReference type="PROSITE" id="PS01359">
    <property type="entry name" value="ZF_PHD_1"/>
    <property type="match status" value="1"/>
</dbReference>
<dbReference type="EMBL" id="JAZGQO010000002">
    <property type="protein sequence ID" value="KAK6190856.1"/>
    <property type="molecule type" value="Genomic_DNA"/>
</dbReference>
<dbReference type="InterPro" id="IPR019786">
    <property type="entry name" value="Zinc_finger_PHD-type_CS"/>
</dbReference>
<proteinExistence type="predicted"/>
<dbReference type="GO" id="GO:0008270">
    <property type="term" value="F:zinc ion binding"/>
    <property type="evidence" value="ECO:0007669"/>
    <property type="project" value="UniProtKB-KW"/>
</dbReference>
<dbReference type="AlphaFoldDB" id="A0AAN8K859"/>
<evidence type="ECO:0000256" key="1">
    <source>
        <dbReference type="ARBA" id="ARBA00004123"/>
    </source>
</evidence>
<evidence type="ECO:0000313" key="9">
    <source>
        <dbReference type="EMBL" id="KAK6190856.1"/>
    </source>
</evidence>
<evidence type="ECO:0000259" key="8">
    <source>
        <dbReference type="PROSITE" id="PS50016"/>
    </source>
</evidence>
<keyword evidence="3 6" id="KW-0863">Zinc-finger</keyword>
<dbReference type="Gene3D" id="2.60.120.650">
    <property type="entry name" value="Cupin"/>
    <property type="match status" value="1"/>
</dbReference>
<dbReference type="InterPro" id="IPR011011">
    <property type="entry name" value="Znf_FYVE_PHD"/>
</dbReference>
<dbReference type="PANTHER" id="PTHR46174">
    <property type="entry name" value="CXXC-TYPE ZINC FINGER PROTEIN 1"/>
    <property type="match status" value="1"/>
</dbReference>
<evidence type="ECO:0000256" key="4">
    <source>
        <dbReference type="ARBA" id="ARBA00022833"/>
    </source>
</evidence>
<evidence type="ECO:0000313" key="10">
    <source>
        <dbReference type="Proteomes" id="UP001347796"/>
    </source>
</evidence>
<feature type="region of interest" description="Disordered" evidence="7">
    <location>
        <begin position="438"/>
        <end position="508"/>
    </location>
</feature>
<dbReference type="SMART" id="SM00249">
    <property type="entry name" value="PHD"/>
    <property type="match status" value="1"/>
</dbReference>
<dbReference type="InterPro" id="IPR037869">
    <property type="entry name" value="Spp1/CFP1"/>
</dbReference>
<evidence type="ECO:0000256" key="6">
    <source>
        <dbReference type="PROSITE-ProRule" id="PRU00146"/>
    </source>
</evidence>
<organism evidence="9 10">
    <name type="scientific">Patella caerulea</name>
    <name type="common">Rayed Mediterranean limpet</name>
    <dbReference type="NCBI Taxonomy" id="87958"/>
    <lineage>
        <taxon>Eukaryota</taxon>
        <taxon>Metazoa</taxon>
        <taxon>Spiralia</taxon>
        <taxon>Lophotrochozoa</taxon>
        <taxon>Mollusca</taxon>
        <taxon>Gastropoda</taxon>
        <taxon>Patellogastropoda</taxon>
        <taxon>Patelloidea</taxon>
        <taxon>Patellidae</taxon>
        <taxon>Patella</taxon>
    </lineage>
</organism>
<evidence type="ECO:0000256" key="5">
    <source>
        <dbReference type="ARBA" id="ARBA00023242"/>
    </source>
</evidence>
<dbReference type="PROSITE" id="PS50016">
    <property type="entry name" value="ZF_PHD_2"/>
    <property type="match status" value="1"/>
</dbReference>
<name>A0AAN8K859_PATCE</name>
<feature type="compositionally biased region" description="Basic and acidic residues" evidence="7">
    <location>
        <begin position="78"/>
        <end position="91"/>
    </location>
</feature>
<dbReference type="GO" id="GO:0048188">
    <property type="term" value="C:Set1C/COMPASS complex"/>
    <property type="evidence" value="ECO:0007669"/>
    <property type="project" value="InterPro"/>
</dbReference>
<keyword evidence="4" id="KW-0862">Zinc</keyword>
<dbReference type="Pfam" id="PF00628">
    <property type="entry name" value="PHD"/>
    <property type="match status" value="1"/>
</dbReference>
<dbReference type="Proteomes" id="UP001347796">
    <property type="component" value="Unassembled WGS sequence"/>
</dbReference>
<keyword evidence="10" id="KW-1185">Reference proteome</keyword>
<feature type="compositionally biased region" description="Acidic residues" evidence="7">
    <location>
        <begin position="200"/>
        <end position="211"/>
    </location>
</feature>
<protein>
    <recommendedName>
        <fullName evidence="8">PHD-type domain-containing protein</fullName>
    </recommendedName>
</protein>
<dbReference type="CDD" id="cd15554">
    <property type="entry name" value="PHD_PHF2_like"/>
    <property type="match status" value="1"/>
</dbReference>
<feature type="region of interest" description="Disordered" evidence="7">
    <location>
        <begin position="197"/>
        <end position="240"/>
    </location>
</feature>
<comment type="caution">
    <text evidence="9">The sequence shown here is derived from an EMBL/GenBank/DDBJ whole genome shotgun (WGS) entry which is preliminary data.</text>
</comment>
<evidence type="ECO:0000256" key="2">
    <source>
        <dbReference type="ARBA" id="ARBA00022723"/>
    </source>
</evidence>
<evidence type="ECO:0000256" key="3">
    <source>
        <dbReference type="ARBA" id="ARBA00022771"/>
    </source>
</evidence>